<dbReference type="VEuPathDB" id="FungiDB:I7I52_08118"/>
<dbReference type="EMBL" id="JAEVHI010000005">
    <property type="protein sequence ID" value="KAG5290942.1"/>
    <property type="molecule type" value="Genomic_DNA"/>
</dbReference>
<comment type="caution">
    <text evidence="1">The sequence shown here is derived from an EMBL/GenBank/DDBJ whole genome shotgun (WGS) entry which is preliminary data.</text>
</comment>
<dbReference type="AlphaFoldDB" id="A0A8H8CV43"/>
<proteinExistence type="predicted"/>
<name>A0A8H8CV43_AJECA</name>
<evidence type="ECO:0000313" key="2">
    <source>
        <dbReference type="Proteomes" id="UP000670092"/>
    </source>
</evidence>
<evidence type="ECO:0000313" key="1">
    <source>
        <dbReference type="EMBL" id="KAG5290942.1"/>
    </source>
</evidence>
<protein>
    <submittedName>
        <fullName evidence="1">Uncharacterized protein</fullName>
    </submittedName>
</protein>
<accession>A0A8H8CV43</accession>
<sequence length="62" mass="6853">MDYPVRAIPCLCSEYRYCLTWPGPALIGLVFGGQLVRSTKVFCRSIIVADVKLAKTEFSATP</sequence>
<dbReference type="Proteomes" id="UP000670092">
    <property type="component" value="Unassembled WGS sequence"/>
</dbReference>
<reference evidence="1 2" key="1">
    <citation type="submission" date="2021-01" db="EMBL/GenBank/DDBJ databases">
        <title>Chromosome-level genome assembly of a human fungal pathogen reveals clustering of transcriptionally co-regulated genes.</title>
        <authorList>
            <person name="Voorhies M."/>
            <person name="Cohen S."/>
            <person name="Shea T.P."/>
            <person name="Petrus S."/>
            <person name="Munoz J.F."/>
            <person name="Poplawski S."/>
            <person name="Goldman W.E."/>
            <person name="Michael T."/>
            <person name="Cuomo C.A."/>
            <person name="Sil A."/>
            <person name="Beyhan S."/>
        </authorList>
    </citation>
    <scope>NUCLEOTIDE SEQUENCE [LARGE SCALE GENOMIC DNA]</scope>
    <source>
        <strain evidence="1 2">G184AR</strain>
    </source>
</reference>
<organism evidence="1 2">
    <name type="scientific">Ajellomyces capsulatus</name>
    <name type="common">Darling's disease fungus</name>
    <name type="synonym">Histoplasma capsulatum</name>
    <dbReference type="NCBI Taxonomy" id="5037"/>
    <lineage>
        <taxon>Eukaryota</taxon>
        <taxon>Fungi</taxon>
        <taxon>Dikarya</taxon>
        <taxon>Ascomycota</taxon>
        <taxon>Pezizomycotina</taxon>
        <taxon>Eurotiomycetes</taxon>
        <taxon>Eurotiomycetidae</taxon>
        <taxon>Onygenales</taxon>
        <taxon>Ajellomycetaceae</taxon>
        <taxon>Histoplasma</taxon>
    </lineage>
</organism>
<gene>
    <name evidence="1" type="ORF">I7I52_08118</name>
</gene>